<protein>
    <submittedName>
        <fullName evidence="1">Uncharacterized protein</fullName>
    </submittedName>
</protein>
<reference evidence="2" key="1">
    <citation type="submission" date="2016-11" db="EMBL/GenBank/DDBJ databases">
        <authorList>
            <person name="Varghese N."/>
            <person name="Submissions S."/>
        </authorList>
    </citation>
    <scope>NUCLEOTIDE SEQUENCE [LARGE SCALE GENOMIC DNA]</scope>
    <source>
        <strain evidence="2">DSM 27619</strain>
    </source>
</reference>
<dbReference type="STRING" id="1416778.SAMN05443633_1089"/>
<dbReference type="EMBL" id="FQUT01000008">
    <property type="protein sequence ID" value="SHF90509.1"/>
    <property type="molecule type" value="Genomic_DNA"/>
</dbReference>
<accession>A0A1M5FGF2</accession>
<sequence length="145" mass="16994">MPIVRRPEQDRQTLQEFYKEFIPKPEDTFSDIGTPMLKVLEFLNISFMNTKIYGLTSHAHLLLFNHDKSNEHYVVIVGYQSENYNEFAVEYVIPKDTAPWGNAVVRGETRQFEDFKKMIIISMVESGGWKDNLELGNLYKEIKEL</sequence>
<name>A0A1M5FGF2_9FLAO</name>
<dbReference type="OrthoDB" id="881402at2"/>
<evidence type="ECO:0000313" key="1">
    <source>
        <dbReference type="EMBL" id="SHF90509.1"/>
    </source>
</evidence>
<dbReference type="RefSeq" id="WP_072959191.1">
    <property type="nucleotide sequence ID" value="NZ_FQUT01000008.1"/>
</dbReference>
<evidence type="ECO:0000313" key="2">
    <source>
        <dbReference type="Proteomes" id="UP000184518"/>
    </source>
</evidence>
<dbReference type="AlphaFoldDB" id="A0A1M5FGF2"/>
<keyword evidence="2" id="KW-1185">Reference proteome</keyword>
<organism evidence="1 2">
    <name type="scientific">Chryseobacterium arachidis</name>
    <dbReference type="NCBI Taxonomy" id="1416778"/>
    <lineage>
        <taxon>Bacteria</taxon>
        <taxon>Pseudomonadati</taxon>
        <taxon>Bacteroidota</taxon>
        <taxon>Flavobacteriia</taxon>
        <taxon>Flavobacteriales</taxon>
        <taxon>Weeksellaceae</taxon>
        <taxon>Chryseobacterium group</taxon>
        <taxon>Chryseobacterium</taxon>
    </lineage>
</organism>
<proteinExistence type="predicted"/>
<gene>
    <name evidence="1" type="ORF">SAMN05443633_1089</name>
</gene>
<dbReference type="Proteomes" id="UP000184518">
    <property type="component" value="Unassembled WGS sequence"/>
</dbReference>